<feature type="compositionally biased region" description="Low complexity" evidence="1">
    <location>
        <begin position="259"/>
        <end position="274"/>
    </location>
</feature>
<dbReference type="AlphaFoldDB" id="A0A1I3RTW9"/>
<evidence type="ECO:0000256" key="2">
    <source>
        <dbReference type="SAM" id="Phobius"/>
    </source>
</evidence>
<name>A0A1I3RTW9_9BURK</name>
<organism evidence="3 4">
    <name type="scientific">Paraburkholderia megapolitana</name>
    <dbReference type="NCBI Taxonomy" id="420953"/>
    <lineage>
        <taxon>Bacteria</taxon>
        <taxon>Pseudomonadati</taxon>
        <taxon>Pseudomonadota</taxon>
        <taxon>Betaproteobacteria</taxon>
        <taxon>Burkholderiales</taxon>
        <taxon>Burkholderiaceae</taxon>
        <taxon>Paraburkholderia</taxon>
    </lineage>
</organism>
<dbReference type="RefSeq" id="WP_091016803.1">
    <property type="nucleotide sequence ID" value="NZ_CP041745.1"/>
</dbReference>
<evidence type="ECO:0000313" key="4">
    <source>
        <dbReference type="Proteomes" id="UP000199548"/>
    </source>
</evidence>
<accession>A0A1I3RTW9</accession>
<dbReference type="EMBL" id="FOQU01000007">
    <property type="protein sequence ID" value="SFJ49332.1"/>
    <property type="molecule type" value="Genomic_DNA"/>
</dbReference>
<dbReference type="Proteomes" id="UP000199548">
    <property type="component" value="Unassembled WGS sequence"/>
</dbReference>
<protein>
    <recommendedName>
        <fullName evidence="5">TspB protein</fullName>
    </recommendedName>
</protein>
<proteinExistence type="predicted"/>
<sequence>MRVRSLIAVCPVLLFGVLYTGPHEVAYAQTSPGSFGSTLGALVAANAAANGFSAADPRVAATAAAIGARAEALAAAAASAAGEALGAVSWGAVAAAAGIGAMLGAYPVSLGNDTLTKWQFNHDGTVSVYPPSTGAPPGGGSSPIGGSVSPYAALTAGAGYWFVGQVTGSSADAAGEALMETSGATSWNIKCPLDKPTEAVCTGTQTMSDGRVLVPSFSVAQSGSVWAGPTCASGMGTSKGTCAAFTPQQPPPPPPPVTTSPSAAAAGTSAADQADSLNPKVAAATVDALWSSVASQPGYQGLPYPVNAPVTGAQAAGVESSIGASWPTVGSFTGGAGTTAAGGSSTAPFSTSIPAASNPASSVPVATNPGSGAQINIGPDPGIGAPGLEQTPTATQILAPILGMLPDFQHYGLPAHNAACPEPSVTVFGSTVTMTAQCTLSEEFRTQIYVTCVLVFTLGALFVLLTA</sequence>
<dbReference type="STRING" id="420953.SAMN05192543_107412"/>
<keyword evidence="4" id="KW-1185">Reference proteome</keyword>
<keyword evidence="2" id="KW-0472">Membrane</keyword>
<evidence type="ECO:0000256" key="1">
    <source>
        <dbReference type="SAM" id="MobiDB-lite"/>
    </source>
</evidence>
<keyword evidence="2" id="KW-1133">Transmembrane helix</keyword>
<feature type="transmembrane region" description="Helical" evidence="2">
    <location>
        <begin position="448"/>
        <end position="466"/>
    </location>
</feature>
<reference evidence="3 4" key="1">
    <citation type="submission" date="2016-10" db="EMBL/GenBank/DDBJ databases">
        <authorList>
            <person name="de Groot N.N."/>
        </authorList>
    </citation>
    <scope>NUCLEOTIDE SEQUENCE [LARGE SCALE GENOMIC DNA]</scope>
    <source>
        <strain evidence="3 4">LMG 23650</strain>
    </source>
</reference>
<keyword evidence="2" id="KW-0812">Transmembrane</keyword>
<dbReference type="OrthoDB" id="8574245at2"/>
<gene>
    <name evidence="3" type="ORF">SAMN05192543_107412</name>
</gene>
<evidence type="ECO:0000313" key="3">
    <source>
        <dbReference type="EMBL" id="SFJ49332.1"/>
    </source>
</evidence>
<evidence type="ECO:0008006" key="5">
    <source>
        <dbReference type="Google" id="ProtNLM"/>
    </source>
</evidence>
<feature type="region of interest" description="Disordered" evidence="1">
    <location>
        <begin position="242"/>
        <end position="276"/>
    </location>
</feature>
<feature type="compositionally biased region" description="Pro residues" evidence="1">
    <location>
        <begin position="248"/>
        <end position="258"/>
    </location>
</feature>